<dbReference type="InterPro" id="IPR001519">
    <property type="entry name" value="Ferritin"/>
</dbReference>
<comment type="catalytic activity">
    <reaction evidence="5">
        <text>4 Fe(2+) + O2 + 4 H(+) = 4 Fe(3+) + 2 H2O</text>
        <dbReference type="Rhea" id="RHEA:11148"/>
        <dbReference type="ChEBI" id="CHEBI:15377"/>
        <dbReference type="ChEBI" id="CHEBI:15378"/>
        <dbReference type="ChEBI" id="CHEBI:15379"/>
        <dbReference type="ChEBI" id="CHEBI:29033"/>
        <dbReference type="ChEBI" id="CHEBI:29034"/>
        <dbReference type="EC" id="1.16.3.1"/>
    </reaction>
</comment>
<dbReference type="RefSeq" id="XP_065653506.1">
    <property type="nucleotide sequence ID" value="XM_065797434.1"/>
</dbReference>
<accession>A0ABM4BWC8</accession>
<dbReference type="PROSITE" id="PS00540">
    <property type="entry name" value="FERRITIN_1"/>
    <property type="match status" value="1"/>
</dbReference>
<evidence type="ECO:0000313" key="7">
    <source>
        <dbReference type="Proteomes" id="UP001652625"/>
    </source>
</evidence>
<organism evidence="7 8">
    <name type="scientific">Hydra vulgaris</name>
    <name type="common">Hydra</name>
    <name type="synonym">Hydra attenuata</name>
    <dbReference type="NCBI Taxonomy" id="6087"/>
    <lineage>
        <taxon>Eukaryota</taxon>
        <taxon>Metazoa</taxon>
        <taxon>Cnidaria</taxon>
        <taxon>Hydrozoa</taxon>
        <taxon>Hydroidolina</taxon>
        <taxon>Anthoathecata</taxon>
        <taxon>Aplanulata</taxon>
        <taxon>Hydridae</taxon>
        <taxon>Hydra</taxon>
    </lineage>
</organism>
<gene>
    <name evidence="8" type="primary">LOC136080591</name>
</gene>
<dbReference type="GeneID" id="136080591"/>
<dbReference type="PROSITE" id="PS00204">
    <property type="entry name" value="FERRITIN_2"/>
    <property type="match status" value="1"/>
</dbReference>
<dbReference type="InterPro" id="IPR014034">
    <property type="entry name" value="Ferritin_CS"/>
</dbReference>
<evidence type="ECO:0000256" key="3">
    <source>
        <dbReference type="ARBA" id="ARBA00022723"/>
    </source>
</evidence>
<sequence length="174" mass="20182">MSRCRQNFHEDCEAAINKQINAELYASYVYMSMAYHFDRDDVALEGFFKFFKHQSDEEREHAEKLMSYQNKRGGRIFLQSVIAPQNEWPSHISALEDALTLEKKVNQSLLDLHMIATKYNDPHLSDYLESEFLNEQVDSINQISKLLTNAKRCGDGLGIYHFDKMTMASEDSAK</sequence>
<comment type="function">
    <text evidence="5">Stores iron in a soluble, non-toxic, readily available form. Important for iron homeostasis. Iron is taken up in the ferrous form and deposited as ferric hydroxides after oxidation.</text>
</comment>
<evidence type="ECO:0000256" key="4">
    <source>
        <dbReference type="ARBA" id="ARBA00023004"/>
    </source>
</evidence>
<evidence type="ECO:0000256" key="5">
    <source>
        <dbReference type="RuleBase" id="RU361145"/>
    </source>
</evidence>
<dbReference type="InterPro" id="IPR009078">
    <property type="entry name" value="Ferritin-like_SF"/>
</dbReference>
<dbReference type="Pfam" id="PF00210">
    <property type="entry name" value="Ferritin"/>
    <property type="match status" value="1"/>
</dbReference>
<dbReference type="InterPro" id="IPR009040">
    <property type="entry name" value="Ferritin-like_diiron"/>
</dbReference>
<dbReference type="PANTHER" id="PTHR11431">
    <property type="entry name" value="FERRITIN"/>
    <property type="match status" value="1"/>
</dbReference>
<evidence type="ECO:0000259" key="6">
    <source>
        <dbReference type="PROSITE" id="PS50905"/>
    </source>
</evidence>
<protein>
    <recommendedName>
        <fullName evidence="5">Ferritin</fullName>
        <ecNumber evidence="5">1.16.3.1</ecNumber>
    </recommendedName>
</protein>
<evidence type="ECO:0000256" key="2">
    <source>
        <dbReference type="ARBA" id="ARBA00022434"/>
    </source>
</evidence>
<dbReference type="InterPro" id="IPR008331">
    <property type="entry name" value="Ferritin_DPS_dom"/>
</dbReference>
<dbReference type="InterPro" id="IPR012347">
    <property type="entry name" value="Ferritin-like"/>
</dbReference>
<name>A0ABM4BWC8_HYDVU</name>
<comment type="similarity">
    <text evidence="1 5">Belongs to the ferritin family.</text>
</comment>
<dbReference type="PANTHER" id="PTHR11431:SF75">
    <property type="entry name" value="FERRITIN"/>
    <property type="match status" value="1"/>
</dbReference>
<reference evidence="8" key="1">
    <citation type="submission" date="2025-08" db="UniProtKB">
        <authorList>
            <consortium name="RefSeq"/>
        </authorList>
    </citation>
    <scope>IDENTIFICATION</scope>
</reference>
<keyword evidence="7" id="KW-1185">Reference proteome</keyword>
<keyword evidence="3 5" id="KW-0479">Metal-binding</keyword>
<dbReference type="SUPFAM" id="SSF47240">
    <property type="entry name" value="Ferritin-like"/>
    <property type="match status" value="1"/>
</dbReference>
<proteinExistence type="inferred from homology"/>
<feature type="domain" description="Ferritin-like diiron" evidence="6">
    <location>
        <begin position="6"/>
        <end position="154"/>
    </location>
</feature>
<keyword evidence="5" id="KW-0560">Oxidoreductase</keyword>
<evidence type="ECO:0000313" key="8">
    <source>
        <dbReference type="RefSeq" id="XP_065653506.1"/>
    </source>
</evidence>
<keyword evidence="2 5" id="KW-0409">Iron storage</keyword>
<dbReference type="EC" id="1.16.3.1" evidence="5"/>
<dbReference type="Proteomes" id="UP001652625">
    <property type="component" value="Chromosome 05"/>
</dbReference>
<evidence type="ECO:0000256" key="1">
    <source>
        <dbReference type="ARBA" id="ARBA00007513"/>
    </source>
</evidence>
<dbReference type="Gene3D" id="1.20.1260.10">
    <property type="match status" value="1"/>
</dbReference>
<keyword evidence="4 5" id="KW-0408">Iron</keyword>
<dbReference type="PROSITE" id="PS50905">
    <property type="entry name" value="FERRITIN_LIKE"/>
    <property type="match status" value="1"/>
</dbReference>
<dbReference type="CDD" id="cd01056">
    <property type="entry name" value="Euk_Ferritin"/>
    <property type="match status" value="1"/>
</dbReference>